<organism evidence="1 2">
    <name type="scientific">Mixta theicola</name>
    <dbReference type="NCBI Taxonomy" id="1458355"/>
    <lineage>
        <taxon>Bacteria</taxon>
        <taxon>Pseudomonadati</taxon>
        <taxon>Pseudomonadota</taxon>
        <taxon>Gammaproteobacteria</taxon>
        <taxon>Enterobacterales</taxon>
        <taxon>Erwiniaceae</taxon>
        <taxon>Mixta</taxon>
    </lineage>
</organism>
<keyword evidence="2" id="KW-1185">Reference proteome</keyword>
<gene>
    <name evidence="1" type="ORF">COO59_02915</name>
</gene>
<protein>
    <submittedName>
        <fullName evidence="1">Uncharacterized protein</fullName>
    </submittedName>
</protein>
<dbReference type="Proteomes" id="UP000236345">
    <property type="component" value="Unassembled WGS sequence"/>
</dbReference>
<sequence length="76" mass="8748">MGTGRTYADLKHVENANHATRSLIINIAAEYALRIYPSYFRLHGCWLSAFTPVTYRCKLLRIHGAVACLQRELRRV</sequence>
<reference evidence="2" key="1">
    <citation type="submission" date="2017-09" db="EMBL/GenBank/DDBJ databases">
        <authorList>
            <person name="Palmer M."/>
            <person name="Steenkamp E.T."/>
            <person name="Coetzee M.P."/>
            <person name="Avontuur J.R."/>
            <person name="Van Zyl E."/>
            <person name="Chan W.-Y."/>
            <person name="Blom J."/>
            <person name="Venter S.N."/>
        </authorList>
    </citation>
    <scope>NUCLEOTIDE SEQUENCE [LARGE SCALE GENOMIC DNA]</scope>
    <source>
        <strain evidence="2">QC88-366</strain>
    </source>
</reference>
<proteinExistence type="predicted"/>
<evidence type="ECO:0000313" key="2">
    <source>
        <dbReference type="Proteomes" id="UP000236345"/>
    </source>
</evidence>
<evidence type="ECO:0000313" key="1">
    <source>
        <dbReference type="EMBL" id="PNS12887.1"/>
    </source>
</evidence>
<comment type="caution">
    <text evidence="1">The sequence shown here is derived from an EMBL/GenBank/DDBJ whole genome shotgun (WGS) entry which is preliminary data.</text>
</comment>
<name>A0A2K1QCY9_9GAMM</name>
<dbReference type="AlphaFoldDB" id="A0A2K1QCY9"/>
<accession>A0A2K1QCY9</accession>
<dbReference type="EMBL" id="NWUO01000002">
    <property type="protein sequence ID" value="PNS12887.1"/>
    <property type="molecule type" value="Genomic_DNA"/>
</dbReference>